<comment type="caution">
    <text evidence="1">The sequence shown here is derived from an EMBL/GenBank/DDBJ whole genome shotgun (WGS) entry which is preliminary data.</text>
</comment>
<proteinExistence type="predicted"/>
<dbReference type="Pfam" id="PF25947">
    <property type="entry name" value="WHD_halo_double"/>
    <property type="match status" value="1"/>
</dbReference>
<dbReference type="InterPro" id="IPR058821">
    <property type="entry name" value="Double_WHD-containing_halo"/>
</dbReference>
<protein>
    <submittedName>
        <fullName evidence="1">Uncharacterized protein</fullName>
    </submittedName>
</protein>
<name>A0A8J8C547_9EURY</name>
<dbReference type="AlphaFoldDB" id="A0A8J8C547"/>
<evidence type="ECO:0000313" key="2">
    <source>
        <dbReference type="Proteomes" id="UP000766550"/>
    </source>
</evidence>
<organism evidence="1 2">
    <name type="scientific">Haloarcula limicola</name>
    <dbReference type="NCBI Taxonomy" id="1429915"/>
    <lineage>
        <taxon>Archaea</taxon>
        <taxon>Methanobacteriati</taxon>
        <taxon>Methanobacteriota</taxon>
        <taxon>Stenosarchaea group</taxon>
        <taxon>Halobacteria</taxon>
        <taxon>Halobacteriales</taxon>
        <taxon>Haloarculaceae</taxon>
        <taxon>Haloarcula</taxon>
    </lineage>
</organism>
<evidence type="ECO:0000313" key="1">
    <source>
        <dbReference type="EMBL" id="MBV0924854.1"/>
    </source>
</evidence>
<accession>A0A8J8C547</accession>
<reference evidence="1 2" key="1">
    <citation type="submission" date="2021-06" db="EMBL/GenBank/DDBJ databases">
        <title>New haloarchaea isolates fom saline soil.</title>
        <authorList>
            <person name="Duran-Viseras A."/>
            <person name="Sanchez-Porro C.S."/>
            <person name="Ventosa A."/>
        </authorList>
    </citation>
    <scope>NUCLEOTIDE SEQUENCE [LARGE SCALE GENOMIC DNA]</scope>
    <source>
        <strain evidence="1 2">JCM 183640</strain>
    </source>
</reference>
<keyword evidence="2" id="KW-1185">Reference proteome</keyword>
<dbReference type="Proteomes" id="UP000766550">
    <property type="component" value="Unassembled WGS sequence"/>
</dbReference>
<dbReference type="OrthoDB" id="170219at2157"/>
<gene>
    <name evidence="1" type="ORF">KTS45_11660</name>
</gene>
<sequence>MRYKVAPPTRSLDFLRDARAAIPLVPDDEADCCRAIQRATDVADRETAREYLTFLRALGLVAESERGYHRTRTEPDRSALATAFREHVFAAAELLDALDNDGPLTEAEAFERVRDAVPRWERERQTGWEDVWRTRVGHLLGWAEVFGLATQTSEGYERR</sequence>
<dbReference type="RefSeq" id="WP_162317709.1">
    <property type="nucleotide sequence ID" value="NZ_JAHQXF010000002.1"/>
</dbReference>
<dbReference type="EMBL" id="JAHQXF010000002">
    <property type="protein sequence ID" value="MBV0924854.1"/>
    <property type="molecule type" value="Genomic_DNA"/>
</dbReference>